<comment type="caution">
    <text evidence="10">The sequence shown here is derived from an EMBL/GenBank/DDBJ whole genome shotgun (WGS) entry which is preliminary data.</text>
</comment>
<evidence type="ECO:0000256" key="6">
    <source>
        <dbReference type="SAM" id="Coils"/>
    </source>
</evidence>
<dbReference type="EMBL" id="JAMKFE010000016">
    <property type="protein sequence ID" value="MCM5682044.1"/>
    <property type="molecule type" value="Genomic_DNA"/>
</dbReference>
<dbReference type="RefSeq" id="WP_251780526.1">
    <property type="nucleotide sequence ID" value="NZ_JAMKFE010000016.1"/>
</dbReference>
<keyword evidence="10" id="KW-0547">Nucleotide-binding</keyword>
<evidence type="ECO:0000256" key="1">
    <source>
        <dbReference type="ARBA" id="ARBA00000085"/>
    </source>
</evidence>
<dbReference type="EC" id="2.7.13.3" evidence="2"/>
<keyword evidence="7" id="KW-0472">Membrane</keyword>
<evidence type="ECO:0000256" key="3">
    <source>
        <dbReference type="ARBA" id="ARBA00022679"/>
    </source>
</evidence>
<feature type="transmembrane region" description="Helical" evidence="7">
    <location>
        <begin position="307"/>
        <end position="329"/>
    </location>
</feature>
<keyword evidence="7" id="KW-1133">Transmembrane helix</keyword>
<keyword evidence="7" id="KW-0812">Transmembrane</keyword>
<dbReference type="SUPFAM" id="SSF49785">
    <property type="entry name" value="Galactose-binding domain-like"/>
    <property type="match status" value="1"/>
</dbReference>
<dbReference type="InterPro" id="IPR050482">
    <property type="entry name" value="Sensor_HK_TwoCompSys"/>
</dbReference>
<name>A0ABT0YTG6_9BURK</name>
<gene>
    <name evidence="10" type="ORF">M8A51_21155</name>
</gene>
<feature type="transmembrane region" description="Helical" evidence="7">
    <location>
        <begin position="283"/>
        <end position="301"/>
    </location>
</feature>
<feature type="chain" id="PRO_5046034584" description="histidine kinase" evidence="8">
    <location>
        <begin position="38"/>
        <end position="621"/>
    </location>
</feature>
<dbReference type="InterPro" id="IPR003594">
    <property type="entry name" value="HATPase_dom"/>
</dbReference>
<feature type="signal peptide" evidence="8">
    <location>
        <begin position="1"/>
        <end position="37"/>
    </location>
</feature>
<accession>A0ABT0YTG6</accession>
<dbReference type="InterPro" id="IPR008979">
    <property type="entry name" value="Galactose-bd-like_sf"/>
</dbReference>
<proteinExistence type="predicted"/>
<dbReference type="Pfam" id="PF02518">
    <property type="entry name" value="HATPase_c"/>
    <property type="match status" value="1"/>
</dbReference>
<dbReference type="PANTHER" id="PTHR24421">
    <property type="entry name" value="NITRATE/NITRITE SENSOR PROTEIN NARX-RELATED"/>
    <property type="match status" value="1"/>
</dbReference>
<evidence type="ECO:0000256" key="7">
    <source>
        <dbReference type="SAM" id="Phobius"/>
    </source>
</evidence>
<keyword evidence="5" id="KW-0902">Two-component regulatory system</keyword>
<dbReference type="InterPro" id="IPR036890">
    <property type="entry name" value="HATPase_C_sf"/>
</dbReference>
<protein>
    <recommendedName>
        <fullName evidence="2">histidine kinase</fullName>
        <ecNumber evidence="2">2.7.13.3</ecNumber>
    </recommendedName>
</protein>
<dbReference type="SMART" id="SM00387">
    <property type="entry name" value="HATPase_c"/>
    <property type="match status" value="1"/>
</dbReference>
<evidence type="ECO:0000313" key="11">
    <source>
        <dbReference type="Proteomes" id="UP001165541"/>
    </source>
</evidence>
<reference evidence="10" key="1">
    <citation type="submission" date="2022-05" db="EMBL/GenBank/DDBJ databases">
        <title>Schlegelella sp. nov., isolated from mangrove soil.</title>
        <authorList>
            <person name="Liu Y."/>
            <person name="Ge X."/>
            <person name="Liu W."/>
        </authorList>
    </citation>
    <scope>NUCLEOTIDE SEQUENCE</scope>
    <source>
        <strain evidence="10">S2-27</strain>
    </source>
</reference>
<feature type="coiled-coil region" evidence="6">
    <location>
        <begin position="390"/>
        <end position="417"/>
    </location>
</feature>
<keyword evidence="6" id="KW-0175">Coiled coil</keyword>
<dbReference type="GO" id="GO:0005524">
    <property type="term" value="F:ATP binding"/>
    <property type="evidence" value="ECO:0007669"/>
    <property type="project" value="UniProtKB-KW"/>
</dbReference>
<feature type="transmembrane region" description="Helical" evidence="7">
    <location>
        <begin position="256"/>
        <end position="276"/>
    </location>
</feature>
<organism evidence="10 11">
    <name type="scientific">Caldimonas mangrovi</name>
    <dbReference type="NCBI Taxonomy" id="2944811"/>
    <lineage>
        <taxon>Bacteria</taxon>
        <taxon>Pseudomonadati</taxon>
        <taxon>Pseudomonadota</taxon>
        <taxon>Betaproteobacteria</taxon>
        <taxon>Burkholderiales</taxon>
        <taxon>Sphaerotilaceae</taxon>
        <taxon>Caldimonas</taxon>
    </lineage>
</organism>
<dbReference type="PROSITE" id="PS50109">
    <property type="entry name" value="HIS_KIN"/>
    <property type="match status" value="1"/>
</dbReference>
<keyword evidence="8" id="KW-0732">Signal</keyword>
<feature type="domain" description="Histidine kinase" evidence="9">
    <location>
        <begin position="535"/>
        <end position="621"/>
    </location>
</feature>
<dbReference type="Gene3D" id="2.60.120.260">
    <property type="entry name" value="Galactose-binding domain-like"/>
    <property type="match status" value="1"/>
</dbReference>
<evidence type="ECO:0000256" key="2">
    <source>
        <dbReference type="ARBA" id="ARBA00012438"/>
    </source>
</evidence>
<dbReference type="InterPro" id="IPR005467">
    <property type="entry name" value="His_kinase_dom"/>
</dbReference>
<dbReference type="PANTHER" id="PTHR24421:SF10">
    <property type="entry name" value="NITRATE_NITRITE SENSOR PROTEIN NARQ"/>
    <property type="match status" value="1"/>
</dbReference>
<keyword evidence="4" id="KW-0418">Kinase</keyword>
<feature type="transmembrane region" description="Helical" evidence="7">
    <location>
        <begin position="191"/>
        <end position="217"/>
    </location>
</feature>
<sequence length="621" mass="69106">MSPLLPMRGLHRSGLFFCLAALGLMLLLAGAAGSATAAEIELREAVVVEEQAFDGPVQAVHQQVGLPDDWAETRPGFEGTVSYRVEFDVAAPSQDLLALYVERACTNLEVRLNGELLARDGRMRPPITRNCYRPHLIVLPTTLLRPSGNRLEIKVAGHTLQRVAARQRAGGLSELVIAPQAQLLQHYESQLFWNVTMAQVLGITIVVLGLFMLGLAWARRSESAYLYFGLLLVGWAIIASRLWARHIPIEHHLGEVLLTCLMAPVIACAVLFLQRYGGHRYRWVDATMLSQCLLVPASIALLPQEDFFAVATVWSTLYLVEVSWAAVYYLRHVWRERRSEFWIMSGALMVMMLLATVETMVQHGWVDLPRVHLIHFAMPLLFFAVGLRLVQQFVQALQAAETARVNLEQRILEKTAEIERSYSDLAEARIEQVAEAERKRIAGDLHDDLGAKLLTIVHTSGDERISTLAREALEEMRLSVRGLTGKPVKIADALADWRAEVVSRLGQAAVQIDWTTAHENDERHLSARAYVQTTRILREAISNIIKHSGASACTIRCVIDTTDFNLVIQDNGRGIPLELDGKLDRGHGMASMKRRAKQLAGQCLVESGPGYGTVIRLTLPL</sequence>
<feature type="transmembrane region" description="Helical" evidence="7">
    <location>
        <begin position="224"/>
        <end position="244"/>
    </location>
</feature>
<keyword evidence="3" id="KW-0808">Transferase</keyword>
<dbReference type="Proteomes" id="UP001165541">
    <property type="component" value="Unassembled WGS sequence"/>
</dbReference>
<dbReference type="CDD" id="cd16917">
    <property type="entry name" value="HATPase_UhpB-NarQ-NarX-like"/>
    <property type="match status" value="1"/>
</dbReference>
<evidence type="ECO:0000256" key="5">
    <source>
        <dbReference type="ARBA" id="ARBA00023012"/>
    </source>
</evidence>
<feature type="transmembrane region" description="Helical" evidence="7">
    <location>
        <begin position="373"/>
        <end position="390"/>
    </location>
</feature>
<evidence type="ECO:0000256" key="8">
    <source>
        <dbReference type="SAM" id="SignalP"/>
    </source>
</evidence>
<keyword evidence="10" id="KW-0067">ATP-binding</keyword>
<evidence type="ECO:0000313" key="10">
    <source>
        <dbReference type="EMBL" id="MCM5682044.1"/>
    </source>
</evidence>
<keyword evidence="11" id="KW-1185">Reference proteome</keyword>
<evidence type="ECO:0000256" key="4">
    <source>
        <dbReference type="ARBA" id="ARBA00022777"/>
    </source>
</evidence>
<dbReference type="Gene3D" id="3.30.565.10">
    <property type="entry name" value="Histidine kinase-like ATPase, C-terminal domain"/>
    <property type="match status" value="1"/>
</dbReference>
<feature type="transmembrane region" description="Helical" evidence="7">
    <location>
        <begin position="341"/>
        <end position="361"/>
    </location>
</feature>
<comment type="catalytic activity">
    <reaction evidence="1">
        <text>ATP + protein L-histidine = ADP + protein N-phospho-L-histidine.</text>
        <dbReference type="EC" id="2.7.13.3"/>
    </reaction>
</comment>
<evidence type="ECO:0000259" key="9">
    <source>
        <dbReference type="PROSITE" id="PS50109"/>
    </source>
</evidence>
<dbReference type="SUPFAM" id="SSF55874">
    <property type="entry name" value="ATPase domain of HSP90 chaperone/DNA topoisomerase II/histidine kinase"/>
    <property type="match status" value="1"/>
</dbReference>